<proteinExistence type="predicted"/>
<dbReference type="InterPro" id="IPR054189">
    <property type="entry name" value="DUF6894"/>
</dbReference>
<evidence type="ECO:0000313" key="3">
    <source>
        <dbReference type="Proteomes" id="UP000199184"/>
    </source>
</evidence>
<protein>
    <recommendedName>
        <fullName evidence="1">DUF6894 domain-containing protein</fullName>
    </recommendedName>
</protein>
<organism evidence="2 3">
    <name type="scientific">Bradyrhizobium shewense</name>
    <dbReference type="NCBI Taxonomy" id="1761772"/>
    <lineage>
        <taxon>Bacteria</taxon>
        <taxon>Pseudomonadati</taxon>
        <taxon>Pseudomonadota</taxon>
        <taxon>Alphaproteobacteria</taxon>
        <taxon>Hyphomicrobiales</taxon>
        <taxon>Nitrobacteraceae</taxon>
        <taxon>Bradyrhizobium</taxon>
    </lineage>
</organism>
<keyword evidence="3" id="KW-1185">Reference proteome</keyword>
<accession>A0A1C3XF36</accession>
<reference evidence="3" key="1">
    <citation type="submission" date="2016-08" db="EMBL/GenBank/DDBJ databases">
        <authorList>
            <person name="Varghese N."/>
            <person name="Submissions Spin"/>
        </authorList>
    </citation>
    <scope>NUCLEOTIDE SEQUENCE [LARGE SCALE GENOMIC DNA]</scope>
    <source>
        <strain evidence="3">ERR11</strain>
    </source>
</reference>
<gene>
    <name evidence="2" type="ORF">GA0061098_1014186</name>
</gene>
<sequence length="89" mass="10127">MPRYFFNIHSAEPSTDDTGEDLPDDEAAWHDATVFAAEVLKDIDGRFRPGQEWSLEVTDEAGKLIFCINIRGAPRAERADRQKEEGRFT</sequence>
<dbReference type="Pfam" id="PF21834">
    <property type="entry name" value="DUF6894"/>
    <property type="match status" value="1"/>
</dbReference>
<feature type="domain" description="DUF6894" evidence="1">
    <location>
        <begin position="3"/>
        <end position="70"/>
    </location>
</feature>
<evidence type="ECO:0000259" key="1">
    <source>
        <dbReference type="Pfam" id="PF21834"/>
    </source>
</evidence>
<dbReference type="EMBL" id="FMAI01000014">
    <property type="protein sequence ID" value="SCB50594.1"/>
    <property type="molecule type" value="Genomic_DNA"/>
</dbReference>
<dbReference type="RefSeq" id="WP_430649277.1">
    <property type="nucleotide sequence ID" value="NZ_FMAI01000014.1"/>
</dbReference>
<name>A0A1C3XF36_9BRAD</name>
<dbReference type="AlphaFoldDB" id="A0A1C3XF36"/>
<evidence type="ECO:0000313" key="2">
    <source>
        <dbReference type="EMBL" id="SCB50594.1"/>
    </source>
</evidence>
<dbReference type="Proteomes" id="UP000199184">
    <property type="component" value="Unassembled WGS sequence"/>
</dbReference>